<name>A0A3P5XHI9_9RHOB</name>
<proteinExistence type="predicted"/>
<dbReference type="AlphaFoldDB" id="A0A3P5XHI9"/>
<evidence type="ECO:0000256" key="2">
    <source>
        <dbReference type="SAM" id="Phobius"/>
    </source>
</evidence>
<evidence type="ECO:0008006" key="5">
    <source>
        <dbReference type="Google" id="ProtNLM"/>
    </source>
</evidence>
<organism evidence="3 4">
    <name type="scientific">Pseudogemmobacter humi</name>
    <dbReference type="NCBI Taxonomy" id="2483812"/>
    <lineage>
        <taxon>Bacteria</taxon>
        <taxon>Pseudomonadati</taxon>
        <taxon>Pseudomonadota</taxon>
        <taxon>Alphaproteobacteria</taxon>
        <taxon>Rhodobacterales</taxon>
        <taxon>Paracoccaceae</taxon>
        <taxon>Pseudogemmobacter</taxon>
    </lineage>
</organism>
<accession>A0A3P5XHI9</accession>
<gene>
    <name evidence="3" type="ORF">XINFAN_01963</name>
</gene>
<feature type="transmembrane region" description="Helical" evidence="2">
    <location>
        <begin position="44"/>
        <end position="65"/>
    </location>
</feature>
<dbReference type="RefSeq" id="WP_124086440.1">
    <property type="nucleotide sequence ID" value="NZ_UXAW01000066.1"/>
</dbReference>
<feature type="region of interest" description="Disordered" evidence="1">
    <location>
        <begin position="128"/>
        <end position="148"/>
    </location>
</feature>
<evidence type="ECO:0000313" key="3">
    <source>
        <dbReference type="EMBL" id="VDC28008.1"/>
    </source>
</evidence>
<keyword evidence="2" id="KW-0472">Membrane</keyword>
<feature type="transmembrane region" description="Helical" evidence="2">
    <location>
        <begin position="85"/>
        <end position="106"/>
    </location>
</feature>
<dbReference type="EMBL" id="UXAW01000066">
    <property type="protein sequence ID" value="VDC28008.1"/>
    <property type="molecule type" value="Genomic_DNA"/>
</dbReference>
<evidence type="ECO:0000256" key="1">
    <source>
        <dbReference type="SAM" id="MobiDB-lite"/>
    </source>
</evidence>
<dbReference type="Pfam" id="PF07332">
    <property type="entry name" value="Phage_holin_3_6"/>
    <property type="match status" value="1"/>
</dbReference>
<keyword evidence="4" id="KW-1185">Reference proteome</keyword>
<sequence>MSRDPQSGPGVSALILQILGGALRLMGGEIALARASARRAVALALRGLVLLALALVLASLALGQLADAGHAGLVAAGLGPLGASLTLGLGLLLLAGLLAWLGLRLIRAAPHEPRRSFSSLRRDIQTLMDRETRPETDASEGARDDRRA</sequence>
<dbReference type="InterPro" id="IPR009937">
    <property type="entry name" value="Phage_holin_3_6"/>
</dbReference>
<dbReference type="Proteomes" id="UP000277498">
    <property type="component" value="Unassembled WGS sequence"/>
</dbReference>
<keyword evidence="2" id="KW-1133">Transmembrane helix</keyword>
<keyword evidence="2" id="KW-0812">Transmembrane</keyword>
<reference evidence="3 4" key="1">
    <citation type="submission" date="2018-11" db="EMBL/GenBank/DDBJ databases">
        <authorList>
            <person name="Criscuolo A."/>
        </authorList>
    </citation>
    <scope>NUCLEOTIDE SEQUENCE [LARGE SCALE GENOMIC DNA]</scope>
    <source>
        <strain evidence="3">ACIP111625</strain>
    </source>
</reference>
<feature type="transmembrane region" description="Helical" evidence="2">
    <location>
        <begin position="12"/>
        <end position="32"/>
    </location>
</feature>
<protein>
    <recommendedName>
        <fullName evidence="5">Holin-X, holin superfamily III</fullName>
    </recommendedName>
</protein>
<evidence type="ECO:0000313" key="4">
    <source>
        <dbReference type="Proteomes" id="UP000277498"/>
    </source>
</evidence>